<dbReference type="HOGENOM" id="CLU_3211340_0_0_11"/>
<comment type="caution">
    <text evidence="1">The sequence shown here is derived from an EMBL/GenBank/DDBJ whole genome shotgun (WGS) entry which is preliminary data.</text>
</comment>
<evidence type="ECO:0000313" key="2">
    <source>
        <dbReference type="Proteomes" id="UP000016536"/>
    </source>
</evidence>
<keyword evidence="2" id="KW-1185">Reference proteome</keyword>
<organism evidence="1 2">
    <name type="scientific">Actinomyces johnsonii F0542</name>
    <dbReference type="NCBI Taxonomy" id="1321818"/>
    <lineage>
        <taxon>Bacteria</taxon>
        <taxon>Bacillati</taxon>
        <taxon>Actinomycetota</taxon>
        <taxon>Actinomycetes</taxon>
        <taxon>Actinomycetales</taxon>
        <taxon>Actinomycetaceae</taxon>
        <taxon>Actinomyces</taxon>
    </lineage>
</organism>
<protein>
    <submittedName>
        <fullName evidence="1">Uncharacterized protein</fullName>
    </submittedName>
</protein>
<dbReference type="Proteomes" id="UP000016536">
    <property type="component" value="Unassembled WGS sequence"/>
</dbReference>
<sequence>MTDRTIAEVASPTTLWPKEVGSWVARYRKEHATDQDIQKASESA</sequence>
<reference evidence="1 2" key="1">
    <citation type="submission" date="2013-08" db="EMBL/GenBank/DDBJ databases">
        <authorList>
            <person name="Weinstock G."/>
            <person name="Sodergren E."/>
            <person name="Wylie T."/>
            <person name="Fulton L."/>
            <person name="Fulton R."/>
            <person name="Fronick C."/>
            <person name="O'Laughlin M."/>
            <person name="Godfrey J."/>
            <person name="Miner T."/>
            <person name="Herter B."/>
            <person name="Appelbaum E."/>
            <person name="Cordes M."/>
            <person name="Lek S."/>
            <person name="Wollam A."/>
            <person name="Pepin K.H."/>
            <person name="Palsikar V.B."/>
            <person name="Mitreva M."/>
            <person name="Wilson R.K."/>
        </authorList>
    </citation>
    <scope>NUCLEOTIDE SEQUENCE [LARGE SCALE GENOMIC DNA]</scope>
    <source>
        <strain evidence="1 2">F0542</strain>
    </source>
</reference>
<dbReference type="EMBL" id="AWSE01000251">
    <property type="protein sequence ID" value="ERH21621.1"/>
    <property type="molecule type" value="Genomic_DNA"/>
</dbReference>
<evidence type="ECO:0000313" key="1">
    <source>
        <dbReference type="EMBL" id="ERH21621.1"/>
    </source>
</evidence>
<proteinExistence type="predicted"/>
<name>U1QHA3_9ACTO</name>
<gene>
    <name evidence="1" type="ORF">HMPREF1979_03076</name>
</gene>
<accession>U1QHA3</accession>
<dbReference type="AlphaFoldDB" id="U1QHA3"/>